<dbReference type="GO" id="GO:0016651">
    <property type="term" value="F:oxidoreductase activity, acting on NAD(P)H"/>
    <property type="evidence" value="ECO:0007669"/>
    <property type="project" value="TreeGrafter"/>
</dbReference>
<dbReference type="PATRIC" id="fig|1415166.3.peg.4750"/>
<name>W5TJB6_9NOCA</name>
<gene>
    <name evidence="7" type="ORF">NONO_c46210</name>
</gene>
<dbReference type="InterPro" id="IPR016156">
    <property type="entry name" value="FAD/NAD-linked_Rdtase_dimer_sf"/>
</dbReference>
<keyword evidence="3" id="KW-0274">FAD</keyword>
<dbReference type="Pfam" id="PF07992">
    <property type="entry name" value="Pyr_redox_2"/>
    <property type="match status" value="1"/>
</dbReference>
<evidence type="ECO:0000313" key="8">
    <source>
        <dbReference type="Proteomes" id="UP000019150"/>
    </source>
</evidence>
<proteinExistence type="predicted"/>
<dbReference type="InterPro" id="IPR036188">
    <property type="entry name" value="FAD/NAD-bd_sf"/>
</dbReference>
<keyword evidence="4" id="KW-0560">Oxidoreductase</keyword>
<dbReference type="Gene3D" id="3.50.50.60">
    <property type="entry name" value="FAD/NAD(P)-binding domain"/>
    <property type="match status" value="2"/>
</dbReference>
<dbReference type="PANTHER" id="PTHR43557">
    <property type="entry name" value="APOPTOSIS-INDUCING FACTOR 1"/>
    <property type="match status" value="1"/>
</dbReference>
<dbReference type="PRINTS" id="PR00368">
    <property type="entry name" value="FADPNR"/>
</dbReference>
<dbReference type="InterPro" id="IPR023753">
    <property type="entry name" value="FAD/NAD-binding_dom"/>
</dbReference>
<dbReference type="OrthoDB" id="3568330at2"/>
<dbReference type="HOGENOM" id="CLU_003291_4_0_11"/>
<dbReference type="RefSeq" id="WP_025350807.1">
    <property type="nucleotide sequence ID" value="NZ_CP006850.1"/>
</dbReference>
<dbReference type="Gene3D" id="3.30.390.30">
    <property type="match status" value="1"/>
</dbReference>
<evidence type="ECO:0000259" key="5">
    <source>
        <dbReference type="Pfam" id="PF07992"/>
    </source>
</evidence>
<dbReference type="Proteomes" id="UP000019150">
    <property type="component" value="Chromosome"/>
</dbReference>
<dbReference type="GO" id="GO:0005737">
    <property type="term" value="C:cytoplasm"/>
    <property type="evidence" value="ECO:0007669"/>
    <property type="project" value="TreeGrafter"/>
</dbReference>
<dbReference type="InterPro" id="IPR028202">
    <property type="entry name" value="Reductase_C"/>
</dbReference>
<feature type="domain" description="Reductase C-terminal" evidence="6">
    <location>
        <begin position="317"/>
        <end position="400"/>
    </location>
</feature>
<evidence type="ECO:0000313" key="7">
    <source>
        <dbReference type="EMBL" id="AHH19405.1"/>
    </source>
</evidence>
<evidence type="ECO:0000259" key="6">
    <source>
        <dbReference type="Pfam" id="PF14759"/>
    </source>
</evidence>
<dbReference type="AlphaFoldDB" id="W5TJB6"/>
<dbReference type="eggNOG" id="COG0446">
    <property type="taxonomic scope" value="Bacteria"/>
</dbReference>
<keyword evidence="8" id="KW-1185">Reference proteome</keyword>
<dbReference type="PANTHER" id="PTHR43557:SF2">
    <property type="entry name" value="RIESKE DOMAIN-CONTAINING PROTEIN-RELATED"/>
    <property type="match status" value="1"/>
</dbReference>
<reference evidence="7 8" key="1">
    <citation type="journal article" date="2014" name="Appl. Environ. Microbiol.">
        <title>Insights into the Microbial Degradation of Rubber and Gutta-Percha by Analysis of the Complete Genome of Nocardia nova SH22a.</title>
        <authorList>
            <person name="Luo Q."/>
            <person name="Hiessl S."/>
            <person name="Poehlein A."/>
            <person name="Daniel R."/>
            <person name="Steinbuchel A."/>
        </authorList>
    </citation>
    <scope>NUCLEOTIDE SEQUENCE [LARGE SCALE GENOMIC DNA]</scope>
    <source>
        <strain evidence="7">SH22a</strain>
    </source>
</reference>
<dbReference type="KEGG" id="nno:NONO_c46210"/>
<dbReference type="EMBL" id="CP006850">
    <property type="protein sequence ID" value="AHH19405.1"/>
    <property type="molecule type" value="Genomic_DNA"/>
</dbReference>
<evidence type="ECO:0000256" key="2">
    <source>
        <dbReference type="ARBA" id="ARBA00022630"/>
    </source>
</evidence>
<comment type="cofactor">
    <cofactor evidence="1">
        <name>FAD</name>
        <dbReference type="ChEBI" id="CHEBI:57692"/>
    </cofactor>
</comment>
<evidence type="ECO:0000256" key="1">
    <source>
        <dbReference type="ARBA" id="ARBA00001974"/>
    </source>
</evidence>
<evidence type="ECO:0000256" key="4">
    <source>
        <dbReference type="ARBA" id="ARBA00023002"/>
    </source>
</evidence>
<dbReference type="Pfam" id="PF14759">
    <property type="entry name" value="Reductase_C"/>
    <property type="match status" value="1"/>
</dbReference>
<dbReference type="SUPFAM" id="SSF51905">
    <property type="entry name" value="FAD/NAD(P)-binding domain"/>
    <property type="match status" value="2"/>
</dbReference>
<dbReference type="PRINTS" id="PR00411">
    <property type="entry name" value="PNDRDTASEI"/>
</dbReference>
<evidence type="ECO:0000256" key="3">
    <source>
        <dbReference type="ARBA" id="ARBA00022827"/>
    </source>
</evidence>
<dbReference type="STRING" id="1415166.NONO_c46210"/>
<protein>
    <submittedName>
        <fullName evidence="7">Putative rubredoxin reductase</fullName>
    </submittedName>
</protein>
<organism evidence="7 8">
    <name type="scientific">Nocardia nova SH22a</name>
    <dbReference type="NCBI Taxonomy" id="1415166"/>
    <lineage>
        <taxon>Bacteria</taxon>
        <taxon>Bacillati</taxon>
        <taxon>Actinomycetota</taxon>
        <taxon>Actinomycetes</taxon>
        <taxon>Mycobacteriales</taxon>
        <taxon>Nocardiaceae</taxon>
        <taxon>Nocardia</taxon>
    </lineage>
</organism>
<accession>W5TJB6</accession>
<sequence length="410" mass="42465">MTGRIVIAGAGVAGATAARTLRTEGYTGEIVVFGAEAHLPYRRPMVSKELLAGTANERRLLLESAQSWAGLDIELRRATTVTEIDVDGGRVHTADGATLGYDALILATGAHARQLPGPEFGAFTLRGAADVEPLRTAILDGGSILIVGGGLVGCEVAATARGLGAQVEIVHAGQAPLERVVPPVVGEHCRKLHADNGVVIHDAVVLDRIDNADGGIRAVAADGRQWSAAATLIAIGSEPDTELARRAGLAVGDGILVDERHTTSAPNIFAAGDAAAVYDPDGGVHIRAEQWNSAQAHGVTVAKSVLGQDIPRAEASWGWTTQYGTTIQFAGRSDPADEIILRTGDDPDRLVALAVRAGRVTAAAAVASPADLRAARSLIATRTTHDHETWANPAITLAELAATAEPIAHH</sequence>
<keyword evidence="2" id="KW-0285">Flavoprotein</keyword>
<dbReference type="SUPFAM" id="SSF55424">
    <property type="entry name" value="FAD/NAD-linked reductases, dimerisation (C-terminal) domain"/>
    <property type="match status" value="1"/>
</dbReference>
<feature type="domain" description="FAD/NAD(P)-binding" evidence="5">
    <location>
        <begin position="4"/>
        <end position="298"/>
    </location>
</feature>
<dbReference type="InterPro" id="IPR050446">
    <property type="entry name" value="FAD-oxidoreductase/Apoptosis"/>
</dbReference>